<evidence type="ECO:0000256" key="2">
    <source>
        <dbReference type="SAM" id="Phobius"/>
    </source>
</evidence>
<reference evidence="3 4" key="1">
    <citation type="submission" date="2016-04" db="EMBL/GenBank/DDBJ databases">
        <title>Complete genome sequence and analysis of deep-sea sediment isolate, Amycolatopsis sp. WP1.</title>
        <authorList>
            <person name="Wang H."/>
            <person name="Chen S."/>
            <person name="Wu Q."/>
        </authorList>
    </citation>
    <scope>NUCLEOTIDE SEQUENCE [LARGE SCALE GENOMIC DNA]</scope>
    <source>
        <strain evidence="3 4">WP1</strain>
    </source>
</reference>
<gene>
    <name evidence="3" type="ORF">A4R43_38870</name>
</gene>
<organism evidence="3 4">
    <name type="scientific">Amycolatopsis albispora</name>
    <dbReference type="NCBI Taxonomy" id="1804986"/>
    <lineage>
        <taxon>Bacteria</taxon>
        <taxon>Bacillati</taxon>
        <taxon>Actinomycetota</taxon>
        <taxon>Actinomycetes</taxon>
        <taxon>Pseudonocardiales</taxon>
        <taxon>Pseudonocardiaceae</taxon>
        <taxon>Amycolatopsis</taxon>
    </lineage>
</organism>
<name>A0A344LM58_9PSEU</name>
<dbReference type="RefSeq" id="WP_205215165.1">
    <property type="nucleotide sequence ID" value="NZ_CP015163.1"/>
</dbReference>
<evidence type="ECO:0000313" key="4">
    <source>
        <dbReference type="Proteomes" id="UP000250434"/>
    </source>
</evidence>
<protein>
    <submittedName>
        <fullName evidence="3">Uncharacterized protein</fullName>
    </submittedName>
</protein>
<feature type="transmembrane region" description="Helical" evidence="2">
    <location>
        <begin position="6"/>
        <end position="26"/>
    </location>
</feature>
<proteinExistence type="predicted"/>
<dbReference type="EMBL" id="CP015163">
    <property type="protein sequence ID" value="AXB49132.1"/>
    <property type="molecule type" value="Genomic_DNA"/>
</dbReference>
<keyword evidence="2" id="KW-0472">Membrane</keyword>
<feature type="region of interest" description="Disordered" evidence="1">
    <location>
        <begin position="63"/>
        <end position="82"/>
    </location>
</feature>
<dbReference type="KEGG" id="aab:A4R43_38870"/>
<keyword evidence="2" id="KW-1133">Transmembrane helix</keyword>
<accession>A0A344LM58</accession>
<dbReference type="Proteomes" id="UP000250434">
    <property type="component" value="Chromosome"/>
</dbReference>
<dbReference type="AlphaFoldDB" id="A0A344LM58"/>
<keyword evidence="2" id="KW-0812">Transmembrane</keyword>
<sequence>MNLVETLLVFAAAPLAIYLVVSLVTLRSKFSGAPRYRPGQPWEYAPIWWSANPEGAGRRLAAGTEEGGATAVTARGGARGSW</sequence>
<evidence type="ECO:0000313" key="3">
    <source>
        <dbReference type="EMBL" id="AXB49132.1"/>
    </source>
</evidence>
<feature type="compositionally biased region" description="Low complexity" evidence="1">
    <location>
        <begin position="63"/>
        <end position="76"/>
    </location>
</feature>
<keyword evidence="4" id="KW-1185">Reference proteome</keyword>
<evidence type="ECO:0000256" key="1">
    <source>
        <dbReference type="SAM" id="MobiDB-lite"/>
    </source>
</evidence>